<feature type="transmembrane region" description="Helical" evidence="9">
    <location>
        <begin position="234"/>
        <end position="251"/>
    </location>
</feature>
<evidence type="ECO:0000313" key="11">
    <source>
        <dbReference type="Proteomes" id="UP000308267"/>
    </source>
</evidence>
<dbReference type="AlphaFoldDB" id="A0A4S2MK13"/>
<accession>A0A4S2MK13</accession>
<protein>
    <recommendedName>
        <fullName evidence="3">ER membrane protein complex subunit 10</fullName>
    </recommendedName>
</protein>
<reference evidence="10 11" key="1">
    <citation type="journal article" date="2019" name="BMC Genomics">
        <title>New insights from Opisthorchis felineus genome: update on genomics of the epidemiologically important liver flukes.</title>
        <authorList>
            <person name="Ershov N.I."/>
            <person name="Mordvinov V.A."/>
            <person name="Prokhortchouk E.B."/>
            <person name="Pakharukova M.Y."/>
            <person name="Gunbin K.V."/>
            <person name="Ustyantsev K."/>
            <person name="Genaev M.A."/>
            <person name="Blinov A.G."/>
            <person name="Mazur A."/>
            <person name="Boulygina E."/>
            <person name="Tsygankova S."/>
            <person name="Khrameeva E."/>
            <person name="Chekanov N."/>
            <person name="Fan G."/>
            <person name="Xiao A."/>
            <person name="Zhang H."/>
            <person name="Xu X."/>
            <person name="Yang H."/>
            <person name="Solovyev V."/>
            <person name="Lee S.M."/>
            <person name="Liu X."/>
            <person name="Afonnikov D.A."/>
            <person name="Skryabin K.G."/>
        </authorList>
    </citation>
    <scope>NUCLEOTIDE SEQUENCE [LARGE SCALE GENOMIC DNA]</scope>
    <source>
        <strain evidence="10">AK-0245</strain>
        <tissue evidence="10">Whole organism</tissue>
    </source>
</reference>
<evidence type="ECO:0000256" key="1">
    <source>
        <dbReference type="ARBA" id="ARBA00004115"/>
    </source>
</evidence>
<organism evidence="10 11">
    <name type="scientific">Opisthorchis felineus</name>
    <dbReference type="NCBI Taxonomy" id="147828"/>
    <lineage>
        <taxon>Eukaryota</taxon>
        <taxon>Metazoa</taxon>
        <taxon>Spiralia</taxon>
        <taxon>Lophotrochozoa</taxon>
        <taxon>Platyhelminthes</taxon>
        <taxon>Trematoda</taxon>
        <taxon>Digenea</taxon>
        <taxon>Opisthorchiida</taxon>
        <taxon>Opisthorchiata</taxon>
        <taxon>Opisthorchiidae</taxon>
        <taxon>Opisthorchis</taxon>
    </lineage>
</organism>
<keyword evidence="7 9" id="KW-1133">Transmembrane helix</keyword>
<keyword evidence="6" id="KW-0256">Endoplasmic reticulum</keyword>
<dbReference type="PANTHER" id="PTHR21397">
    <property type="entry name" value="CHROMATIN COMPLEXES SUBUNIT BAP18-RELATED"/>
    <property type="match status" value="1"/>
</dbReference>
<evidence type="ECO:0000256" key="4">
    <source>
        <dbReference type="ARBA" id="ARBA00022692"/>
    </source>
</evidence>
<dbReference type="STRING" id="147828.A0A4S2MK13"/>
<evidence type="ECO:0000256" key="2">
    <source>
        <dbReference type="ARBA" id="ARBA00007695"/>
    </source>
</evidence>
<keyword evidence="4 9" id="KW-0812">Transmembrane</keyword>
<dbReference type="Pfam" id="PF21203">
    <property type="entry name" value="ECM10"/>
    <property type="match status" value="1"/>
</dbReference>
<evidence type="ECO:0000256" key="9">
    <source>
        <dbReference type="SAM" id="Phobius"/>
    </source>
</evidence>
<evidence type="ECO:0000256" key="3">
    <source>
        <dbReference type="ARBA" id="ARBA00020105"/>
    </source>
</evidence>
<name>A0A4S2MK13_OPIFE</name>
<dbReference type="GO" id="GO:0005789">
    <property type="term" value="C:endoplasmic reticulum membrane"/>
    <property type="evidence" value="ECO:0007669"/>
    <property type="project" value="UniProtKB-SubCell"/>
</dbReference>
<keyword evidence="8 9" id="KW-0472">Membrane</keyword>
<comment type="similarity">
    <text evidence="2">Belongs to the EMC10 family.</text>
</comment>
<comment type="subcellular location">
    <subcellularLocation>
        <location evidence="1">Endoplasmic reticulum membrane</location>
        <topology evidence="1">Single-pass type I membrane protein</topology>
    </subcellularLocation>
</comment>
<dbReference type="PANTHER" id="PTHR21397:SF4">
    <property type="entry name" value="ER MEMBRANE PROTEIN COMPLEX SUBUNIT 10"/>
    <property type="match status" value="1"/>
</dbReference>
<gene>
    <name evidence="10" type="ORF">CRM22_000828</name>
</gene>
<keyword evidence="5" id="KW-0732">Signal</keyword>
<feature type="transmembrane region" description="Helical" evidence="9">
    <location>
        <begin position="29"/>
        <end position="52"/>
    </location>
</feature>
<sequence length="261" mass="29124">MLCPLQTLLRYFPLYPPKNRIFQLALKHISFPLCILVRGMFVPTLFAVSLLLSKNLYLANTVALELEHSFDSGRSFQPFKQLTLRPITGILTISGASPQSNRNLGRDSLLMLPQLGDLYVVRINVTAADSLESSVLMCQLLTSQMKLNLILSVNDQGHPVAVHVSTPRYDCLSEGALSSSLAAGPSEISVNLDVQKPTNGSKPETFKYLQRLEKQREEMARAQKEDNRSFFAKYWTYIVPAVIIFIIFSSIQDAQSSGGRQ</sequence>
<evidence type="ECO:0000256" key="7">
    <source>
        <dbReference type="ARBA" id="ARBA00022989"/>
    </source>
</evidence>
<keyword evidence="11" id="KW-1185">Reference proteome</keyword>
<dbReference type="OrthoDB" id="1894652at2759"/>
<evidence type="ECO:0000256" key="6">
    <source>
        <dbReference type="ARBA" id="ARBA00022824"/>
    </source>
</evidence>
<comment type="caution">
    <text evidence="10">The sequence shown here is derived from an EMBL/GenBank/DDBJ whole genome shotgun (WGS) entry which is preliminary data.</text>
</comment>
<evidence type="ECO:0000256" key="5">
    <source>
        <dbReference type="ARBA" id="ARBA00022729"/>
    </source>
</evidence>
<evidence type="ECO:0000313" key="10">
    <source>
        <dbReference type="EMBL" id="TGZ74627.1"/>
    </source>
</evidence>
<dbReference type="EMBL" id="SJOL01001601">
    <property type="protein sequence ID" value="TGZ74627.1"/>
    <property type="molecule type" value="Genomic_DNA"/>
</dbReference>
<proteinExistence type="inferred from homology"/>
<dbReference type="CDD" id="cd22209">
    <property type="entry name" value="EMC10"/>
    <property type="match status" value="1"/>
</dbReference>
<evidence type="ECO:0000256" key="8">
    <source>
        <dbReference type="ARBA" id="ARBA00023136"/>
    </source>
</evidence>
<dbReference type="Proteomes" id="UP000308267">
    <property type="component" value="Unassembled WGS sequence"/>
</dbReference>